<dbReference type="InterPro" id="IPR016496">
    <property type="entry name" value="GTPase_HflX"/>
</dbReference>
<keyword evidence="12" id="KW-1185">Reference proteome</keyword>
<feature type="region of interest" description="Disordered" evidence="9">
    <location>
        <begin position="1"/>
        <end position="25"/>
    </location>
</feature>
<gene>
    <name evidence="5" type="primary">hflX</name>
    <name evidence="11" type="ORF">AKJ09_09317</name>
</gene>
<name>A0A0K1QA86_9BACT</name>
<evidence type="ECO:0000256" key="6">
    <source>
        <dbReference type="PIRSR" id="PIRSR006809-1"/>
    </source>
</evidence>
<dbReference type="GO" id="GO:0005737">
    <property type="term" value="C:cytoplasm"/>
    <property type="evidence" value="ECO:0007669"/>
    <property type="project" value="UniProtKB-SubCell"/>
</dbReference>
<keyword evidence="3 7" id="KW-0460">Magnesium</keyword>
<dbReference type="SUPFAM" id="SSF52540">
    <property type="entry name" value="P-loop containing nucleoside triphosphate hydrolases"/>
    <property type="match status" value="1"/>
</dbReference>
<dbReference type="InterPro" id="IPR032305">
    <property type="entry name" value="GTP-bd_M"/>
</dbReference>
<evidence type="ECO:0000256" key="2">
    <source>
        <dbReference type="ARBA" id="ARBA00022741"/>
    </source>
</evidence>
<dbReference type="PANTHER" id="PTHR10229">
    <property type="entry name" value="GTP-BINDING PROTEIN HFLX"/>
    <property type="match status" value="1"/>
</dbReference>
<dbReference type="GO" id="GO:0003924">
    <property type="term" value="F:GTPase activity"/>
    <property type="evidence" value="ECO:0007669"/>
    <property type="project" value="UniProtKB-UniRule"/>
</dbReference>
<comment type="cofactor">
    <cofactor evidence="7">
        <name>Mg(2+)</name>
        <dbReference type="ChEBI" id="CHEBI:18420"/>
    </cofactor>
</comment>
<evidence type="ECO:0000256" key="4">
    <source>
        <dbReference type="ARBA" id="ARBA00023134"/>
    </source>
</evidence>
<organism evidence="11 12">
    <name type="scientific">Labilithrix luteola</name>
    <dbReference type="NCBI Taxonomy" id="1391654"/>
    <lineage>
        <taxon>Bacteria</taxon>
        <taxon>Pseudomonadati</taxon>
        <taxon>Myxococcota</taxon>
        <taxon>Polyangia</taxon>
        <taxon>Polyangiales</taxon>
        <taxon>Labilitrichaceae</taxon>
        <taxon>Labilithrix</taxon>
    </lineage>
</organism>
<feature type="coiled-coil region" evidence="8">
    <location>
        <begin position="225"/>
        <end position="252"/>
    </location>
</feature>
<dbReference type="PROSITE" id="PS51705">
    <property type="entry name" value="G_HFLX"/>
    <property type="match status" value="1"/>
</dbReference>
<evidence type="ECO:0000256" key="8">
    <source>
        <dbReference type="SAM" id="Coils"/>
    </source>
</evidence>
<dbReference type="Gene3D" id="3.40.50.11060">
    <property type="entry name" value="GTPase HflX, N-terminal domain"/>
    <property type="match status" value="1"/>
</dbReference>
<keyword evidence="4 5" id="KW-0342">GTP-binding</keyword>
<comment type="subcellular location">
    <subcellularLocation>
        <location evidence="5">Cytoplasm</location>
    </subcellularLocation>
    <text evidence="5">May associate with membranes.</text>
</comment>
<evidence type="ECO:0000256" key="5">
    <source>
        <dbReference type="HAMAP-Rule" id="MF_00900"/>
    </source>
</evidence>
<evidence type="ECO:0000256" key="9">
    <source>
        <dbReference type="SAM" id="MobiDB-lite"/>
    </source>
</evidence>
<dbReference type="Gene3D" id="6.10.250.2860">
    <property type="match status" value="1"/>
</dbReference>
<dbReference type="GO" id="GO:0043022">
    <property type="term" value="F:ribosome binding"/>
    <property type="evidence" value="ECO:0007669"/>
    <property type="project" value="TreeGrafter"/>
</dbReference>
<evidence type="ECO:0000313" key="12">
    <source>
        <dbReference type="Proteomes" id="UP000064967"/>
    </source>
</evidence>
<dbReference type="InterPro" id="IPR030394">
    <property type="entry name" value="G_HFLX_dom"/>
</dbReference>
<keyword evidence="2 5" id="KW-0547">Nucleotide-binding</keyword>
<evidence type="ECO:0000256" key="1">
    <source>
        <dbReference type="ARBA" id="ARBA00022723"/>
    </source>
</evidence>
<dbReference type="PANTHER" id="PTHR10229:SF0">
    <property type="entry name" value="GTP-BINDING PROTEIN 6-RELATED"/>
    <property type="match status" value="1"/>
</dbReference>
<dbReference type="STRING" id="1391654.AKJ09_09317"/>
<dbReference type="GO" id="GO:0005525">
    <property type="term" value="F:GTP binding"/>
    <property type="evidence" value="ECO:0007669"/>
    <property type="project" value="UniProtKB-UniRule"/>
</dbReference>
<dbReference type="Pfam" id="PF16360">
    <property type="entry name" value="GTP-bdg_M"/>
    <property type="match status" value="1"/>
</dbReference>
<comment type="subunit">
    <text evidence="5">Monomer. Associates with the 50S ribosomal subunit.</text>
</comment>
<feature type="binding site" evidence="6">
    <location>
        <begin position="309"/>
        <end position="312"/>
    </location>
    <ligand>
        <name>GTP</name>
        <dbReference type="ChEBI" id="CHEBI:37565"/>
    </ligand>
</feature>
<evidence type="ECO:0000256" key="3">
    <source>
        <dbReference type="ARBA" id="ARBA00022842"/>
    </source>
</evidence>
<dbReference type="PIRSF" id="PIRSF006809">
    <property type="entry name" value="GTP-binding_hflX_prd"/>
    <property type="match status" value="1"/>
</dbReference>
<dbReference type="KEGG" id="llu:AKJ09_09317"/>
<feature type="binding site" evidence="6">
    <location>
        <begin position="402"/>
        <end position="404"/>
    </location>
    <ligand>
        <name>GTP</name>
        <dbReference type="ChEBI" id="CHEBI:37565"/>
    </ligand>
</feature>
<feature type="binding site" evidence="7">
    <location>
        <position position="270"/>
    </location>
    <ligand>
        <name>Mg(2+)</name>
        <dbReference type="ChEBI" id="CHEBI:18420"/>
    </ligand>
</feature>
<keyword evidence="5" id="KW-0963">Cytoplasm</keyword>
<dbReference type="NCBIfam" id="TIGR03156">
    <property type="entry name" value="GTP_HflX"/>
    <property type="match status" value="1"/>
</dbReference>
<dbReference type="InterPro" id="IPR006073">
    <property type="entry name" value="GTP-bd"/>
</dbReference>
<evidence type="ECO:0000259" key="10">
    <source>
        <dbReference type="PROSITE" id="PS51705"/>
    </source>
</evidence>
<evidence type="ECO:0000256" key="7">
    <source>
        <dbReference type="PIRSR" id="PIRSR006809-2"/>
    </source>
</evidence>
<dbReference type="CDD" id="cd01878">
    <property type="entry name" value="HflX"/>
    <property type="match status" value="1"/>
</dbReference>
<dbReference type="AlphaFoldDB" id="A0A0K1QA86"/>
<feature type="binding site" evidence="7">
    <location>
        <position position="290"/>
    </location>
    <ligand>
        <name>Mg(2+)</name>
        <dbReference type="ChEBI" id="CHEBI:18420"/>
    </ligand>
</feature>
<reference evidence="11 12" key="1">
    <citation type="submission" date="2015-08" db="EMBL/GenBank/DDBJ databases">
        <authorList>
            <person name="Babu N.S."/>
            <person name="Beckwith C.J."/>
            <person name="Beseler K.G."/>
            <person name="Brison A."/>
            <person name="Carone J.V."/>
            <person name="Caskin T.P."/>
            <person name="Diamond M."/>
            <person name="Durham M.E."/>
            <person name="Foxe J.M."/>
            <person name="Go M."/>
            <person name="Henderson B.A."/>
            <person name="Jones I.B."/>
            <person name="McGettigan J.A."/>
            <person name="Micheletti S.J."/>
            <person name="Nasrallah M.E."/>
            <person name="Ortiz D."/>
            <person name="Piller C.R."/>
            <person name="Privatt S.R."/>
            <person name="Schneider S.L."/>
            <person name="Sharp S."/>
            <person name="Smith T.C."/>
            <person name="Stanton J.D."/>
            <person name="Ullery H.E."/>
            <person name="Wilson R.J."/>
            <person name="Serrano M.G."/>
            <person name="Buck G."/>
            <person name="Lee V."/>
            <person name="Wang Y."/>
            <person name="Carvalho R."/>
            <person name="Voegtly L."/>
            <person name="Shi R."/>
            <person name="Duckworth R."/>
            <person name="Johnson A."/>
            <person name="Loviza R."/>
            <person name="Walstead R."/>
            <person name="Shah Z."/>
            <person name="Kiflezghi M."/>
            <person name="Wade K."/>
            <person name="Ball S.L."/>
            <person name="Bradley K.W."/>
            <person name="Asai D.J."/>
            <person name="Bowman C.A."/>
            <person name="Russell D.A."/>
            <person name="Pope W.H."/>
            <person name="Jacobs-Sera D."/>
            <person name="Hendrix R.W."/>
            <person name="Hatfull G.F."/>
        </authorList>
    </citation>
    <scope>NUCLEOTIDE SEQUENCE [LARGE SCALE GENOMIC DNA]</scope>
    <source>
        <strain evidence="11 12">DSM 27648</strain>
    </source>
</reference>
<dbReference type="Pfam" id="PF13167">
    <property type="entry name" value="GTP-bdg_N"/>
    <property type="match status" value="1"/>
</dbReference>
<feature type="domain" description="Hflx-type G" evidence="10">
    <location>
        <begin position="257"/>
        <end position="424"/>
    </location>
</feature>
<feature type="binding site" evidence="6">
    <location>
        <begin position="288"/>
        <end position="292"/>
    </location>
    <ligand>
        <name>GTP</name>
        <dbReference type="ChEBI" id="CHEBI:37565"/>
    </ligand>
</feature>
<feature type="binding site" evidence="6">
    <location>
        <begin position="263"/>
        <end position="270"/>
    </location>
    <ligand>
        <name>GTP</name>
        <dbReference type="ChEBI" id="CHEBI:37565"/>
    </ligand>
</feature>
<dbReference type="HAMAP" id="MF_00900">
    <property type="entry name" value="GTPase_HflX"/>
    <property type="match status" value="1"/>
</dbReference>
<dbReference type="GO" id="GO:0046872">
    <property type="term" value="F:metal ion binding"/>
    <property type="evidence" value="ECO:0007669"/>
    <property type="project" value="UniProtKB-KW"/>
</dbReference>
<dbReference type="InterPro" id="IPR027417">
    <property type="entry name" value="P-loop_NTPase"/>
</dbReference>
<dbReference type="Gene3D" id="3.40.50.300">
    <property type="entry name" value="P-loop containing nucleotide triphosphate hydrolases"/>
    <property type="match status" value="1"/>
</dbReference>
<feature type="binding site" evidence="6">
    <location>
        <begin position="375"/>
        <end position="378"/>
    </location>
    <ligand>
        <name>GTP</name>
        <dbReference type="ChEBI" id="CHEBI:37565"/>
    </ligand>
</feature>
<dbReference type="InterPro" id="IPR042108">
    <property type="entry name" value="GTPase_HflX_N_sf"/>
</dbReference>
<protein>
    <recommendedName>
        <fullName evidence="5">GTPase HflX</fullName>
    </recommendedName>
    <alternativeName>
        <fullName evidence="5">GTP-binding protein HflX</fullName>
    </alternativeName>
</protein>
<comment type="similarity">
    <text evidence="5">Belongs to the TRAFAC class OBG-HflX-like GTPase superfamily. HflX GTPase family.</text>
</comment>
<dbReference type="Pfam" id="PF01926">
    <property type="entry name" value="MMR_HSR1"/>
    <property type="match status" value="1"/>
</dbReference>
<proteinExistence type="inferred from homology"/>
<sequence length="481" mass="53631">MRLRRDLAKHRIQSISSRTDGQMPKFTSKAISEHIEVPLADDGQLETLVEHWDAKRSNESAGRAFESASYVVSVGEARDPRIRAAQMDEIVSLVESQGGHVVGQEVLHLSEPNPRTLLGKGTAEEVAARARAAGATMLVLDAELSPSQTRNLEDVAGIPICDREAIILNVFLRHARTRRAKLQVELAQLQYLRPRIRGVGLDMDQQTGATKNARGPGETASELMARKLDRRLEELQKALRKLTVTARTQRLQRTDCHRIVLVGYTNAGKTSLMNALTNAGLSARDMPFETLDTTSRCLTRHGGDVLICDTVGFIRRLPERLLASFESTLAEVVEASLLVIVVDTSDYERQLQLKTTLEILERMGAADIPRFYVFNKRDRLPFVPDEEVLERWSDGHPHALISTTDPNAVTELQEALLHVVRSHDEEELTTFVPYGASEVIALAYGRCRVVRTEPVDDGMTMTIQGPIAEISRVRRLLEEVQ</sequence>
<dbReference type="Proteomes" id="UP000064967">
    <property type="component" value="Chromosome"/>
</dbReference>
<dbReference type="PATRIC" id="fig|1391654.3.peg.9442"/>
<keyword evidence="8" id="KW-0175">Coiled coil</keyword>
<dbReference type="EMBL" id="CP012333">
    <property type="protein sequence ID" value="AKV02654.1"/>
    <property type="molecule type" value="Genomic_DNA"/>
</dbReference>
<keyword evidence="1 7" id="KW-0479">Metal-binding</keyword>
<dbReference type="PRINTS" id="PR00326">
    <property type="entry name" value="GTP1OBG"/>
</dbReference>
<comment type="function">
    <text evidence="5">GTPase that associates with the 50S ribosomal subunit and may have a role during protein synthesis or ribosome biogenesis.</text>
</comment>
<evidence type="ECO:0000313" key="11">
    <source>
        <dbReference type="EMBL" id="AKV02654.1"/>
    </source>
</evidence>
<accession>A0A0K1QA86</accession>
<dbReference type="InterPro" id="IPR025121">
    <property type="entry name" value="GTPase_HflX_N"/>
</dbReference>